<dbReference type="InterPro" id="IPR019284">
    <property type="entry name" value="RP532"/>
</dbReference>
<protein>
    <submittedName>
        <fullName evidence="3">DUF2335 domain-containing protein</fullName>
    </submittedName>
</protein>
<evidence type="ECO:0000256" key="2">
    <source>
        <dbReference type="SAM" id="Phobius"/>
    </source>
</evidence>
<gene>
    <name evidence="3" type="ORF">WCD58_32395</name>
</gene>
<keyword evidence="4" id="KW-1185">Reference proteome</keyword>
<dbReference type="Pfam" id="PF10097">
    <property type="entry name" value="DUF2335"/>
    <property type="match status" value="1"/>
</dbReference>
<feature type="transmembrane region" description="Helical" evidence="2">
    <location>
        <begin position="136"/>
        <end position="154"/>
    </location>
</feature>
<dbReference type="Proteomes" id="UP001369736">
    <property type="component" value="Unassembled WGS sequence"/>
</dbReference>
<keyword evidence="2" id="KW-0812">Transmembrane</keyword>
<feature type="transmembrane region" description="Helical" evidence="2">
    <location>
        <begin position="160"/>
        <end position="178"/>
    </location>
</feature>
<evidence type="ECO:0000313" key="3">
    <source>
        <dbReference type="EMBL" id="MEJ2865894.1"/>
    </source>
</evidence>
<feature type="compositionally biased region" description="Basic and acidic residues" evidence="1">
    <location>
        <begin position="23"/>
        <end position="36"/>
    </location>
</feature>
<comment type="caution">
    <text evidence="3">The sequence shown here is derived from an EMBL/GenBank/DDBJ whole genome shotgun (WGS) entry which is preliminary data.</text>
</comment>
<feature type="region of interest" description="Disordered" evidence="1">
    <location>
        <begin position="1"/>
        <end position="71"/>
    </location>
</feature>
<evidence type="ECO:0000313" key="4">
    <source>
        <dbReference type="Proteomes" id="UP001369736"/>
    </source>
</evidence>
<dbReference type="RefSeq" id="WP_337707271.1">
    <property type="nucleotide sequence ID" value="NZ_JBBEGM010000023.1"/>
</dbReference>
<accession>A0ABU8MF19</accession>
<reference evidence="3 4" key="1">
    <citation type="submission" date="2024-03" db="EMBL/GenBank/DDBJ databases">
        <title>Actinomycetospora sp. OC33-EN07, a novel actinomycete isolated from wild orchid (Aerides multiflora).</title>
        <authorList>
            <person name="Suriyachadkun C."/>
        </authorList>
    </citation>
    <scope>NUCLEOTIDE SEQUENCE [LARGE SCALE GENOMIC DNA]</scope>
    <source>
        <strain evidence="3 4">OC33-EN07</strain>
    </source>
</reference>
<feature type="region of interest" description="Disordered" evidence="1">
    <location>
        <begin position="186"/>
        <end position="217"/>
    </location>
</feature>
<name>A0ABU8MF19_9PSEU</name>
<dbReference type="EMBL" id="JBBEGM010000023">
    <property type="protein sequence ID" value="MEJ2865894.1"/>
    <property type="molecule type" value="Genomic_DNA"/>
</dbReference>
<proteinExistence type="predicted"/>
<keyword evidence="2" id="KW-1133">Transmembrane helix</keyword>
<organism evidence="3 4">
    <name type="scientific">Actinomycetospora flava</name>
    <dbReference type="NCBI Taxonomy" id="3129232"/>
    <lineage>
        <taxon>Bacteria</taxon>
        <taxon>Bacillati</taxon>
        <taxon>Actinomycetota</taxon>
        <taxon>Actinomycetes</taxon>
        <taxon>Pseudonocardiales</taxon>
        <taxon>Pseudonocardiaceae</taxon>
        <taxon>Actinomycetospora</taxon>
    </lineage>
</organism>
<sequence length="217" mass="23120">MELNAPGPEGTDGDPSSSLPLQRGDDSPDVRDELIEPRTQPPEGGQYGWRLRHETHSGPLPTAESFARYNDGTPDAADRILRMAEDVSAHQIDMERREADRLDRIAERDADRLDAALQAERDDARAETAFMTRGQYLAAGLVALIVVAALVAALAGAPEVAAGFGAAAIIGVATAFLTQRYRGRAQPRAVEGGGPGQATPDEITPTDSDGPPDELER</sequence>
<keyword evidence="2" id="KW-0472">Membrane</keyword>
<evidence type="ECO:0000256" key="1">
    <source>
        <dbReference type="SAM" id="MobiDB-lite"/>
    </source>
</evidence>